<keyword evidence="2" id="KW-0229">DNA integration</keyword>
<gene>
    <name evidence="8" type="ORF">CI15_33410</name>
</gene>
<evidence type="ECO:0000256" key="2">
    <source>
        <dbReference type="ARBA" id="ARBA00022908"/>
    </source>
</evidence>
<name>A0A149PBM9_9BURK</name>
<dbReference type="InterPro" id="IPR015094">
    <property type="entry name" value="Integrase_lambda-typ_DNA-bd_N"/>
</dbReference>
<comment type="caution">
    <text evidence="8">The sequence shown here is derived from an EMBL/GenBank/DDBJ whole genome shotgun (WGS) entry which is preliminary data.</text>
</comment>
<dbReference type="SUPFAM" id="SSF56349">
    <property type="entry name" value="DNA breaking-rejoining enzymes"/>
    <property type="match status" value="1"/>
</dbReference>
<protein>
    <submittedName>
        <fullName evidence="8">Integrase</fullName>
    </submittedName>
</protein>
<evidence type="ECO:0000259" key="7">
    <source>
        <dbReference type="PROSITE" id="PS51900"/>
    </source>
</evidence>
<evidence type="ECO:0000256" key="5">
    <source>
        <dbReference type="PROSITE-ProRule" id="PRU01248"/>
    </source>
</evidence>
<sequence length="375" mass="42218">MAARRRNADRRNWPPNLYQNSKGYYWFRNPSDGKTVGLGYDLRIAIQQARTANAELLRRKGAVSLIQRLDGNVMTLAAWCDEYEAKLAGRKDAKAGTLDAAKHELNALRNADFAVQSIDKVTTRNMSDLIEDATKRGPTMAARVLRRAIYVFRAAEAKGLIKVGSNPATPVEKPKVIVTRTRLTVDDFNAVLAKVREDGQHWMENAMLLALITGQRREDVARMQFSQVKDGFLWVEQSKGRKGHQTKVRIPMTLRLSAIGMTVEDVVKQCRDAVVSKHMIHHRKGRGNAKAGSHVKLGTISNTFATYRDEAKLSIETDRTPPTYHEIRSLAARLYADEYGEQVAQTILGHKSSKMTELYRDSRGREWTEVKIGQG</sequence>
<keyword evidence="9" id="KW-1185">Reference proteome</keyword>
<dbReference type="SUPFAM" id="SSF54171">
    <property type="entry name" value="DNA-binding domain"/>
    <property type="match status" value="1"/>
</dbReference>
<dbReference type="Gene3D" id="3.30.160.60">
    <property type="entry name" value="Classic Zinc Finger"/>
    <property type="match status" value="1"/>
</dbReference>
<dbReference type="InterPro" id="IPR011010">
    <property type="entry name" value="DNA_brk_join_enz"/>
</dbReference>
<dbReference type="OrthoDB" id="8781634at2"/>
<dbReference type="RefSeq" id="WP_062137508.1">
    <property type="nucleotide sequence ID" value="NZ_LRBG01000039.1"/>
</dbReference>
<evidence type="ECO:0000256" key="3">
    <source>
        <dbReference type="ARBA" id="ARBA00023125"/>
    </source>
</evidence>
<dbReference type="Gene3D" id="1.10.443.10">
    <property type="entry name" value="Intergrase catalytic core"/>
    <property type="match status" value="1"/>
</dbReference>
<evidence type="ECO:0000256" key="1">
    <source>
        <dbReference type="ARBA" id="ARBA00008857"/>
    </source>
</evidence>
<organism evidence="8 9">
    <name type="scientific">Paraburkholderia monticola</name>
    <dbReference type="NCBI Taxonomy" id="1399968"/>
    <lineage>
        <taxon>Bacteria</taxon>
        <taxon>Pseudomonadati</taxon>
        <taxon>Pseudomonadota</taxon>
        <taxon>Betaproteobacteria</taxon>
        <taxon>Burkholderiales</taxon>
        <taxon>Burkholderiaceae</taxon>
        <taxon>Paraburkholderia</taxon>
    </lineage>
</organism>
<dbReference type="InterPro" id="IPR044068">
    <property type="entry name" value="CB"/>
</dbReference>
<dbReference type="PANTHER" id="PTHR30629">
    <property type="entry name" value="PROPHAGE INTEGRASE"/>
    <property type="match status" value="1"/>
</dbReference>
<dbReference type="GO" id="GO:0006310">
    <property type="term" value="P:DNA recombination"/>
    <property type="evidence" value="ECO:0007669"/>
    <property type="project" value="UniProtKB-KW"/>
</dbReference>
<feature type="domain" description="Core-binding (CB)" evidence="7">
    <location>
        <begin position="74"/>
        <end position="156"/>
    </location>
</feature>
<comment type="similarity">
    <text evidence="1">Belongs to the 'phage' integrase family.</text>
</comment>
<keyword evidence="4" id="KW-0233">DNA recombination</keyword>
<evidence type="ECO:0000313" key="8">
    <source>
        <dbReference type="EMBL" id="KXU82434.1"/>
    </source>
</evidence>
<feature type="domain" description="Tyr recombinase" evidence="6">
    <location>
        <begin position="178"/>
        <end position="372"/>
    </location>
</feature>
<accession>A0A149PBM9</accession>
<dbReference type="InterPro" id="IPR002104">
    <property type="entry name" value="Integrase_catalytic"/>
</dbReference>
<dbReference type="GO" id="GO:0008907">
    <property type="term" value="F:integrase activity"/>
    <property type="evidence" value="ECO:0007669"/>
    <property type="project" value="InterPro"/>
</dbReference>
<dbReference type="Gene3D" id="1.10.150.130">
    <property type="match status" value="1"/>
</dbReference>
<dbReference type="Pfam" id="PF00589">
    <property type="entry name" value="Phage_integrase"/>
    <property type="match status" value="1"/>
</dbReference>
<keyword evidence="3 5" id="KW-0238">DNA-binding</keyword>
<dbReference type="InterPro" id="IPR016177">
    <property type="entry name" value="DNA-bd_dom_sf"/>
</dbReference>
<dbReference type="GO" id="GO:0003677">
    <property type="term" value="F:DNA binding"/>
    <property type="evidence" value="ECO:0007669"/>
    <property type="project" value="UniProtKB-UniRule"/>
</dbReference>
<evidence type="ECO:0000313" key="9">
    <source>
        <dbReference type="Proteomes" id="UP000075613"/>
    </source>
</evidence>
<dbReference type="AlphaFoldDB" id="A0A149PBM9"/>
<dbReference type="PROSITE" id="PS51900">
    <property type="entry name" value="CB"/>
    <property type="match status" value="1"/>
</dbReference>
<dbReference type="Proteomes" id="UP000075613">
    <property type="component" value="Unassembled WGS sequence"/>
</dbReference>
<evidence type="ECO:0000259" key="6">
    <source>
        <dbReference type="PROSITE" id="PS51898"/>
    </source>
</evidence>
<dbReference type="InterPro" id="IPR013762">
    <property type="entry name" value="Integrase-like_cat_sf"/>
</dbReference>
<dbReference type="PROSITE" id="PS51898">
    <property type="entry name" value="TYR_RECOMBINASE"/>
    <property type="match status" value="1"/>
</dbReference>
<proteinExistence type="inferred from homology"/>
<dbReference type="InterPro" id="IPR010998">
    <property type="entry name" value="Integrase_recombinase_N"/>
</dbReference>
<dbReference type="EMBL" id="LRBG01000039">
    <property type="protein sequence ID" value="KXU82434.1"/>
    <property type="molecule type" value="Genomic_DNA"/>
</dbReference>
<dbReference type="Pfam" id="PF09003">
    <property type="entry name" value="Arm-DNA-bind_1"/>
    <property type="match status" value="1"/>
</dbReference>
<evidence type="ECO:0000256" key="4">
    <source>
        <dbReference type="ARBA" id="ARBA00023172"/>
    </source>
</evidence>
<dbReference type="STRING" id="1399968.CI15_33410"/>
<dbReference type="PANTHER" id="PTHR30629:SF2">
    <property type="entry name" value="PROPHAGE INTEGRASE INTS-RELATED"/>
    <property type="match status" value="1"/>
</dbReference>
<reference evidence="8 9" key="1">
    <citation type="journal article" date="2015" name="Int. J. Syst. Evol. Microbiol.">
        <title>Burkholderia monticola sp. nov., isolated from mountain soil.</title>
        <authorList>
            <person name="Baek I."/>
            <person name="Seo B."/>
            <person name="Lee I."/>
            <person name="Yi H."/>
            <person name="Chun J."/>
        </authorList>
    </citation>
    <scope>NUCLEOTIDE SEQUENCE [LARGE SCALE GENOMIC DNA]</scope>
    <source>
        <strain evidence="8 9">JC2948</strain>
    </source>
</reference>
<dbReference type="InterPro" id="IPR050808">
    <property type="entry name" value="Phage_Integrase"/>
</dbReference>